<evidence type="ECO:0000313" key="15">
    <source>
        <dbReference type="Proteomes" id="UP000316030"/>
    </source>
</evidence>
<keyword evidence="9" id="KW-0864">Zinc transport</keyword>
<feature type="chain" id="PRO_5021852084" description="High-affinity zinc uptake system protein ZnuA" evidence="13">
    <location>
        <begin position="20"/>
        <end position="352"/>
    </location>
</feature>
<evidence type="ECO:0000256" key="10">
    <source>
        <dbReference type="ARBA" id="ARBA00023065"/>
    </source>
</evidence>
<evidence type="ECO:0000256" key="12">
    <source>
        <dbReference type="SAM" id="MobiDB-lite"/>
    </source>
</evidence>
<evidence type="ECO:0000256" key="11">
    <source>
        <dbReference type="ARBA" id="ARBA00023157"/>
    </source>
</evidence>
<evidence type="ECO:0000256" key="6">
    <source>
        <dbReference type="ARBA" id="ARBA00022729"/>
    </source>
</evidence>
<feature type="signal peptide" evidence="13">
    <location>
        <begin position="1"/>
        <end position="19"/>
    </location>
</feature>
<dbReference type="PANTHER" id="PTHR42953:SF3">
    <property type="entry name" value="HIGH-AFFINITY ZINC UPTAKE SYSTEM PROTEIN ZNUA"/>
    <property type="match status" value="1"/>
</dbReference>
<reference evidence="14 15" key="1">
    <citation type="submission" date="2017-05" db="EMBL/GenBank/DDBJ databases">
        <authorList>
            <person name="Varghese N."/>
            <person name="Submissions S."/>
        </authorList>
    </citation>
    <scope>NUCLEOTIDE SEQUENCE [LARGE SCALE GENOMIC DNA]</scope>
    <source>
        <strain evidence="14 15">DSM 29506</strain>
    </source>
</reference>
<dbReference type="RefSeq" id="WP_142493164.1">
    <property type="nucleotide sequence ID" value="NZ_FXTO01000009.1"/>
</dbReference>
<dbReference type="GO" id="GO:0006829">
    <property type="term" value="P:zinc ion transport"/>
    <property type="evidence" value="ECO:0007669"/>
    <property type="project" value="UniProtKB-KW"/>
</dbReference>
<evidence type="ECO:0000256" key="9">
    <source>
        <dbReference type="ARBA" id="ARBA00022906"/>
    </source>
</evidence>
<evidence type="ECO:0000256" key="5">
    <source>
        <dbReference type="ARBA" id="ARBA00022723"/>
    </source>
</evidence>
<dbReference type="InterPro" id="IPR006127">
    <property type="entry name" value="ZnuA-like"/>
</dbReference>
<protein>
    <recommendedName>
        <fullName evidence="3">High-affinity zinc uptake system protein ZnuA</fullName>
    </recommendedName>
</protein>
<dbReference type="SUPFAM" id="SSF53807">
    <property type="entry name" value="Helical backbone' metal receptor"/>
    <property type="match status" value="1"/>
</dbReference>
<keyword evidence="8" id="KW-0862">Zinc</keyword>
<dbReference type="EMBL" id="FXTO01000009">
    <property type="protein sequence ID" value="SMO68218.1"/>
    <property type="molecule type" value="Genomic_DNA"/>
</dbReference>
<dbReference type="CDD" id="cd01019">
    <property type="entry name" value="ZnuA"/>
    <property type="match status" value="1"/>
</dbReference>
<dbReference type="Pfam" id="PF01297">
    <property type="entry name" value="ZnuA"/>
    <property type="match status" value="1"/>
</dbReference>
<gene>
    <name evidence="14" type="ORF">SAMN06265173_109105</name>
</gene>
<evidence type="ECO:0000256" key="3">
    <source>
        <dbReference type="ARBA" id="ARBA00015915"/>
    </source>
</evidence>
<keyword evidence="10" id="KW-0406">Ion transport</keyword>
<keyword evidence="4" id="KW-0813">Transport</keyword>
<evidence type="ECO:0000256" key="4">
    <source>
        <dbReference type="ARBA" id="ARBA00022448"/>
    </source>
</evidence>
<keyword evidence="11" id="KW-1015">Disulfide bond</keyword>
<evidence type="ECO:0000256" key="13">
    <source>
        <dbReference type="SAM" id="SignalP"/>
    </source>
</evidence>
<comment type="similarity">
    <text evidence="2">Belongs to the bacterial solute-binding protein 9 family.</text>
</comment>
<organism evidence="14 15">
    <name type="scientific">Thalassovita litoralis</name>
    <dbReference type="NCBI Taxonomy" id="1010611"/>
    <lineage>
        <taxon>Bacteria</taxon>
        <taxon>Pseudomonadati</taxon>
        <taxon>Pseudomonadota</taxon>
        <taxon>Alphaproteobacteria</taxon>
        <taxon>Rhodobacterales</taxon>
        <taxon>Roseobacteraceae</taxon>
        <taxon>Thalassovita</taxon>
    </lineage>
</organism>
<dbReference type="OrthoDB" id="7346865at2"/>
<accession>A0A521D963</accession>
<dbReference type="GO" id="GO:0046872">
    <property type="term" value="F:metal ion binding"/>
    <property type="evidence" value="ECO:0007669"/>
    <property type="project" value="UniProtKB-KW"/>
</dbReference>
<name>A0A521D963_9RHOB</name>
<dbReference type="AlphaFoldDB" id="A0A521D963"/>
<keyword evidence="5" id="KW-0479">Metal-binding</keyword>
<sequence length="352" mass="38094">MRLPLMTCGAALLAGSVLAETPHVVADITPVHSLVARVMQGVGEPTLLVEPGASPHGYALRPSQAAALNRADAVFWIGEALEPWLEGPLETLGGKARQIELMTVPGTTVLEYRLGAAFEKHDHGDDDDHGHDDAADDKHDHDDHDHDHDEHDHAEKDSHDHEGHDDHAKAETDQHGDHDGHDHTGMDSHGWLDPMNAHVWLGAIAQELGRIDPENATRYAANAAEGQAELDELVAELNVQLAAFRQVNFIVFHDAYQYFENRFDLSAVGSISLGDASEPGAARIAEIRNRVQELNVTCVFAEPQFNPGLIKAVSDGGVKVAEIDPLGTTLEVGPSLYPSLMRELANSISACQ</sequence>
<dbReference type="GO" id="GO:0042597">
    <property type="term" value="C:periplasmic space"/>
    <property type="evidence" value="ECO:0007669"/>
    <property type="project" value="UniProtKB-SubCell"/>
</dbReference>
<evidence type="ECO:0000256" key="7">
    <source>
        <dbReference type="ARBA" id="ARBA00022764"/>
    </source>
</evidence>
<comment type="subcellular location">
    <subcellularLocation>
        <location evidence="1">Periplasm</location>
    </subcellularLocation>
</comment>
<dbReference type="Proteomes" id="UP000316030">
    <property type="component" value="Unassembled WGS sequence"/>
</dbReference>
<keyword evidence="15" id="KW-1185">Reference proteome</keyword>
<proteinExistence type="inferred from homology"/>
<feature type="region of interest" description="Disordered" evidence="12">
    <location>
        <begin position="121"/>
        <end position="189"/>
    </location>
</feature>
<dbReference type="PANTHER" id="PTHR42953">
    <property type="entry name" value="HIGH-AFFINITY ZINC UPTAKE SYSTEM PROTEIN ZNUA-RELATED"/>
    <property type="match status" value="1"/>
</dbReference>
<dbReference type="InterPro" id="IPR035520">
    <property type="entry name" value="ZnuA"/>
</dbReference>
<evidence type="ECO:0000313" key="14">
    <source>
        <dbReference type="EMBL" id="SMO68218.1"/>
    </source>
</evidence>
<evidence type="ECO:0000256" key="1">
    <source>
        <dbReference type="ARBA" id="ARBA00004418"/>
    </source>
</evidence>
<keyword evidence="6 13" id="KW-0732">Signal</keyword>
<dbReference type="Gene3D" id="3.40.50.1980">
    <property type="entry name" value="Nitrogenase molybdenum iron protein domain"/>
    <property type="match status" value="2"/>
</dbReference>
<dbReference type="InterPro" id="IPR050492">
    <property type="entry name" value="Bact_metal-bind_prot9"/>
</dbReference>
<evidence type="ECO:0000256" key="2">
    <source>
        <dbReference type="ARBA" id="ARBA00011028"/>
    </source>
</evidence>
<keyword evidence="7" id="KW-0574">Periplasm</keyword>
<evidence type="ECO:0000256" key="8">
    <source>
        <dbReference type="ARBA" id="ARBA00022833"/>
    </source>
</evidence>
<feature type="compositionally biased region" description="Basic and acidic residues" evidence="12">
    <location>
        <begin position="121"/>
        <end position="186"/>
    </location>
</feature>